<dbReference type="EMBL" id="LJUJ01000026">
    <property type="protein sequence ID" value="KPK62773.1"/>
    <property type="molecule type" value="Genomic_DNA"/>
</dbReference>
<accession>A0A0S8FPZ1</accession>
<proteinExistence type="predicted"/>
<comment type="caution">
    <text evidence="2">The sequence shown here is derived from an EMBL/GenBank/DDBJ whole genome shotgun (WGS) entry which is preliminary data.</text>
</comment>
<dbReference type="InterPro" id="IPR037401">
    <property type="entry name" value="SnoaL-like"/>
</dbReference>
<evidence type="ECO:0000313" key="3">
    <source>
        <dbReference type="Proteomes" id="UP000051373"/>
    </source>
</evidence>
<dbReference type="InterPro" id="IPR032710">
    <property type="entry name" value="NTF2-like_dom_sf"/>
</dbReference>
<evidence type="ECO:0000259" key="1">
    <source>
        <dbReference type="Pfam" id="PF12680"/>
    </source>
</evidence>
<feature type="domain" description="SnoaL-like" evidence="1">
    <location>
        <begin position="12"/>
        <end position="107"/>
    </location>
</feature>
<organism evidence="2 3">
    <name type="scientific">candidate division WOR_3 bacterium SM23_42</name>
    <dbReference type="NCBI Taxonomy" id="1703779"/>
    <lineage>
        <taxon>Bacteria</taxon>
        <taxon>Bacteria division WOR-3</taxon>
    </lineage>
</organism>
<dbReference type="STRING" id="1703779.AMJ83_09820"/>
<reference evidence="2 3" key="1">
    <citation type="journal article" date="2015" name="Microbiome">
        <title>Genomic resolution of linkages in carbon, nitrogen, and sulfur cycling among widespread estuary sediment bacteria.</title>
        <authorList>
            <person name="Baker B.J."/>
            <person name="Lazar C.S."/>
            <person name="Teske A.P."/>
            <person name="Dick G.J."/>
        </authorList>
    </citation>
    <scope>NUCLEOTIDE SEQUENCE [LARGE SCALE GENOMIC DNA]</scope>
    <source>
        <strain evidence="2">SM23_42</strain>
    </source>
</reference>
<dbReference type="AlphaFoldDB" id="A0A0S8FPZ1"/>
<name>A0A0S8FPZ1_UNCW3</name>
<sequence length="124" mass="14557">MNTTDPKLIALQFNEYINKQDIKGLSSLMTEDHTFIDRKGEVDKGKGSMTKGWIEFFKSFPKYRNTFTRVGSQDDLVILIGYAYWSEENKYDPAIWTARIENDLVAEWRIYEDTEENRKMLGVT</sequence>
<dbReference type="Pfam" id="PF12680">
    <property type="entry name" value="SnoaL_2"/>
    <property type="match status" value="1"/>
</dbReference>
<dbReference type="Proteomes" id="UP000051373">
    <property type="component" value="Unassembled WGS sequence"/>
</dbReference>
<dbReference type="SUPFAM" id="SSF54427">
    <property type="entry name" value="NTF2-like"/>
    <property type="match status" value="1"/>
</dbReference>
<protein>
    <recommendedName>
        <fullName evidence="1">SnoaL-like domain-containing protein</fullName>
    </recommendedName>
</protein>
<evidence type="ECO:0000313" key="2">
    <source>
        <dbReference type="EMBL" id="KPK62773.1"/>
    </source>
</evidence>
<dbReference type="Gene3D" id="3.10.450.50">
    <property type="match status" value="1"/>
</dbReference>
<gene>
    <name evidence="2" type="ORF">AMJ83_09820</name>
</gene>